<accession>A0A0N4W3Y0</accession>
<sequence>SDTLSFSRKTSFFSFGEDFLSLFFNVETRPLQIFENSFRASMSPFMPAASLVTCIRQTFVFPFLADDRSGFFRTIDEESFFRDRVELEPDGETPAIEKRLR</sequence>
<reference evidence="3" key="1">
    <citation type="submission" date="2017-02" db="UniProtKB">
        <authorList>
            <consortium name="WormBaseParasite"/>
        </authorList>
    </citation>
    <scope>IDENTIFICATION</scope>
</reference>
<evidence type="ECO:0000313" key="3">
    <source>
        <dbReference type="WBParaSite" id="HPLM_0000455401-mRNA-1"/>
    </source>
</evidence>
<evidence type="ECO:0000313" key="1">
    <source>
        <dbReference type="EMBL" id="VDO23491.1"/>
    </source>
</evidence>
<keyword evidence="2" id="KW-1185">Reference proteome</keyword>
<protein>
    <submittedName>
        <fullName evidence="3">Secreted protein</fullName>
    </submittedName>
</protein>
<dbReference type="EMBL" id="UZAF01016223">
    <property type="protein sequence ID" value="VDO23491.1"/>
    <property type="molecule type" value="Genomic_DNA"/>
</dbReference>
<evidence type="ECO:0000313" key="2">
    <source>
        <dbReference type="Proteomes" id="UP000268014"/>
    </source>
</evidence>
<organism evidence="3">
    <name type="scientific">Haemonchus placei</name>
    <name type="common">Barber's pole worm</name>
    <dbReference type="NCBI Taxonomy" id="6290"/>
    <lineage>
        <taxon>Eukaryota</taxon>
        <taxon>Metazoa</taxon>
        <taxon>Ecdysozoa</taxon>
        <taxon>Nematoda</taxon>
        <taxon>Chromadorea</taxon>
        <taxon>Rhabditida</taxon>
        <taxon>Rhabditina</taxon>
        <taxon>Rhabditomorpha</taxon>
        <taxon>Strongyloidea</taxon>
        <taxon>Trichostrongylidae</taxon>
        <taxon>Haemonchus</taxon>
    </lineage>
</organism>
<proteinExistence type="predicted"/>
<gene>
    <name evidence="1" type="ORF">HPLM_LOCUS4546</name>
</gene>
<dbReference type="Proteomes" id="UP000268014">
    <property type="component" value="Unassembled WGS sequence"/>
</dbReference>
<name>A0A0N4W3Y0_HAEPC</name>
<dbReference type="AlphaFoldDB" id="A0A0N4W3Y0"/>
<reference evidence="1 2" key="2">
    <citation type="submission" date="2018-11" db="EMBL/GenBank/DDBJ databases">
        <authorList>
            <consortium name="Pathogen Informatics"/>
        </authorList>
    </citation>
    <scope>NUCLEOTIDE SEQUENCE [LARGE SCALE GENOMIC DNA]</scope>
    <source>
        <strain evidence="1 2">MHpl1</strain>
    </source>
</reference>
<dbReference type="WBParaSite" id="HPLM_0000455401-mRNA-1">
    <property type="protein sequence ID" value="HPLM_0000455401-mRNA-1"/>
    <property type="gene ID" value="HPLM_0000455401"/>
</dbReference>